<dbReference type="SUPFAM" id="SSF102114">
    <property type="entry name" value="Radical SAM enzymes"/>
    <property type="match status" value="1"/>
</dbReference>
<keyword evidence="2" id="KW-0004">4Fe-4S</keyword>
<protein>
    <submittedName>
        <fullName evidence="8">Radical SAM domain protein</fullName>
    </submittedName>
</protein>
<dbReference type="Proteomes" id="UP000002217">
    <property type="component" value="Chromosome"/>
</dbReference>
<dbReference type="Pfam" id="PF04055">
    <property type="entry name" value="Radical_SAM"/>
    <property type="match status" value="1"/>
</dbReference>
<proteinExistence type="predicted"/>
<reference evidence="8 9" key="1">
    <citation type="journal article" date="2009" name="Stand. Genomic Sci.">
        <title>Complete genome sequence of Desulfotomaculum acetoxidans type strain (5575).</title>
        <authorList>
            <person name="Spring S."/>
            <person name="Lapidus A."/>
            <person name="Schroder M."/>
            <person name="Gleim D."/>
            <person name="Sims D."/>
            <person name="Meincke L."/>
            <person name="Glavina Del Rio T."/>
            <person name="Tice H."/>
            <person name="Copeland A."/>
            <person name="Cheng J.F."/>
            <person name="Lucas S."/>
            <person name="Chen F."/>
            <person name="Nolan M."/>
            <person name="Bruce D."/>
            <person name="Goodwin L."/>
            <person name="Pitluck S."/>
            <person name="Ivanova N."/>
            <person name="Mavromatis K."/>
            <person name="Mikhailova N."/>
            <person name="Pati A."/>
            <person name="Chen A."/>
            <person name="Palaniappan K."/>
            <person name="Land M."/>
            <person name="Hauser L."/>
            <person name="Chang Y.J."/>
            <person name="Jeffries C.D."/>
            <person name="Chain P."/>
            <person name="Saunders E."/>
            <person name="Brettin T."/>
            <person name="Detter J.C."/>
            <person name="Goker M."/>
            <person name="Bristow J."/>
            <person name="Eisen J.A."/>
            <person name="Markowitz V."/>
            <person name="Hugenholtz P."/>
            <person name="Kyrpides N.C."/>
            <person name="Klenk H.P."/>
            <person name="Han C."/>
        </authorList>
    </citation>
    <scope>NUCLEOTIDE SEQUENCE [LARGE SCALE GENOMIC DNA]</scope>
    <source>
        <strain evidence="9">ATCC 49208 / DSM 771 / VKM B-1644</strain>
    </source>
</reference>
<sequence length="281" mass="31946">MDLTLQIEPARVCNLNCSICMRPNITGSQNRVLSLENFQKICDSAVSSKMFRYVGLHGWGEPLLNEQLFDMIKYAEAGGLSTNLTTNGRLVGERMEEIFASGLQQIAFGVYDLKLLKKIMPIVMELLKRRDRHGLKIPKIYLDITIYRENLHQIQDFLRIAHELGTDAVILHRLFNVYNINPSIKYITSDEETKLFEEVKRMAQNSAIEIYLPSKHCYPCKVVRCSIFVTVDGEVTPCCFLPEYRLANALEMSLAEVIASASYSNFISKMAKGAICGSCRW</sequence>
<dbReference type="SFLD" id="SFLDG01067">
    <property type="entry name" value="SPASM/twitch_domain_containing"/>
    <property type="match status" value="1"/>
</dbReference>
<evidence type="ECO:0000313" key="8">
    <source>
        <dbReference type="EMBL" id="ACV61407.1"/>
    </source>
</evidence>
<organism evidence="8 9">
    <name type="scientific">Desulfofarcimen acetoxidans (strain ATCC 49208 / DSM 771 / KCTC 5769 / VKM B-1644 / 5575)</name>
    <name type="common">Desulfotomaculum acetoxidans</name>
    <dbReference type="NCBI Taxonomy" id="485916"/>
    <lineage>
        <taxon>Bacteria</taxon>
        <taxon>Bacillati</taxon>
        <taxon>Bacillota</taxon>
        <taxon>Clostridia</taxon>
        <taxon>Eubacteriales</taxon>
        <taxon>Peptococcaceae</taxon>
        <taxon>Desulfofarcimen</taxon>
    </lineage>
</organism>
<dbReference type="eggNOG" id="COG0535">
    <property type="taxonomic scope" value="Bacteria"/>
</dbReference>
<dbReference type="PROSITE" id="PS51918">
    <property type="entry name" value="RADICAL_SAM"/>
    <property type="match status" value="1"/>
</dbReference>
<keyword evidence="6" id="KW-0411">Iron-sulfur</keyword>
<keyword evidence="9" id="KW-1185">Reference proteome</keyword>
<name>C8W555_DESAS</name>
<keyword evidence="4" id="KW-0479">Metal-binding</keyword>
<evidence type="ECO:0000259" key="7">
    <source>
        <dbReference type="PROSITE" id="PS51918"/>
    </source>
</evidence>
<gene>
    <name evidence="8" type="ordered locus">Dtox_0480</name>
</gene>
<dbReference type="KEGG" id="dae:Dtox_0480"/>
<dbReference type="SFLD" id="SFLDS00029">
    <property type="entry name" value="Radical_SAM"/>
    <property type="match status" value="1"/>
</dbReference>
<dbReference type="SFLD" id="SFLDG01387">
    <property type="entry name" value="BtrN-like_SPASM_domain_contain"/>
    <property type="match status" value="1"/>
</dbReference>
<evidence type="ECO:0000256" key="6">
    <source>
        <dbReference type="ARBA" id="ARBA00023014"/>
    </source>
</evidence>
<dbReference type="InterPro" id="IPR007197">
    <property type="entry name" value="rSAM"/>
</dbReference>
<accession>C8W555</accession>
<dbReference type="InterPro" id="IPR058240">
    <property type="entry name" value="rSAM_sf"/>
</dbReference>
<dbReference type="CDD" id="cd21109">
    <property type="entry name" value="SPASM"/>
    <property type="match status" value="1"/>
</dbReference>
<dbReference type="PANTHER" id="PTHR11228:SF7">
    <property type="entry name" value="PQQA PEPTIDE CYCLASE"/>
    <property type="match status" value="1"/>
</dbReference>
<dbReference type="InterPro" id="IPR013785">
    <property type="entry name" value="Aldolase_TIM"/>
</dbReference>
<evidence type="ECO:0000313" key="9">
    <source>
        <dbReference type="Proteomes" id="UP000002217"/>
    </source>
</evidence>
<dbReference type="GO" id="GO:0051536">
    <property type="term" value="F:iron-sulfur cluster binding"/>
    <property type="evidence" value="ECO:0007669"/>
    <property type="project" value="UniProtKB-KW"/>
</dbReference>
<dbReference type="EMBL" id="CP001720">
    <property type="protein sequence ID" value="ACV61407.1"/>
    <property type="molecule type" value="Genomic_DNA"/>
</dbReference>
<dbReference type="RefSeq" id="WP_015756126.1">
    <property type="nucleotide sequence ID" value="NC_013216.1"/>
</dbReference>
<dbReference type="InterPro" id="IPR023885">
    <property type="entry name" value="4Fe4S-binding_SPASM_dom"/>
</dbReference>
<dbReference type="OrthoDB" id="7021155at2"/>
<dbReference type="HOGENOM" id="CLU_009273_1_1_9"/>
<evidence type="ECO:0000256" key="5">
    <source>
        <dbReference type="ARBA" id="ARBA00023004"/>
    </source>
</evidence>
<dbReference type="InterPro" id="IPR050377">
    <property type="entry name" value="Radical_SAM_PqqE_MftC-like"/>
</dbReference>
<dbReference type="GO" id="GO:0046872">
    <property type="term" value="F:metal ion binding"/>
    <property type="evidence" value="ECO:0007669"/>
    <property type="project" value="UniProtKB-KW"/>
</dbReference>
<dbReference type="GO" id="GO:0003824">
    <property type="term" value="F:catalytic activity"/>
    <property type="evidence" value="ECO:0007669"/>
    <property type="project" value="InterPro"/>
</dbReference>
<dbReference type="InterPro" id="IPR034391">
    <property type="entry name" value="AdoMet-like_SPASM_containing"/>
</dbReference>
<dbReference type="PANTHER" id="PTHR11228">
    <property type="entry name" value="RADICAL SAM DOMAIN PROTEIN"/>
    <property type="match status" value="1"/>
</dbReference>
<dbReference type="AlphaFoldDB" id="C8W555"/>
<dbReference type="CDD" id="cd01335">
    <property type="entry name" value="Radical_SAM"/>
    <property type="match status" value="1"/>
</dbReference>
<evidence type="ECO:0000256" key="4">
    <source>
        <dbReference type="ARBA" id="ARBA00022723"/>
    </source>
</evidence>
<evidence type="ECO:0000256" key="1">
    <source>
        <dbReference type="ARBA" id="ARBA00001966"/>
    </source>
</evidence>
<feature type="domain" description="Radical SAM core" evidence="7">
    <location>
        <begin position="1"/>
        <end position="205"/>
    </location>
</feature>
<keyword evidence="5" id="KW-0408">Iron</keyword>
<dbReference type="SMR" id="C8W555"/>
<evidence type="ECO:0000256" key="3">
    <source>
        <dbReference type="ARBA" id="ARBA00022691"/>
    </source>
</evidence>
<keyword evidence="3" id="KW-0949">S-adenosyl-L-methionine</keyword>
<dbReference type="STRING" id="485916.Dtox_0480"/>
<evidence type="ECO:0000256" key="2">
    <source>
        <dbReference type="ARBA" id="ARBA00022485"/>
    </source>
</evidence>
<dbReference type="Pfam" id="PF13186">
    <property type="entry name" value="SPASM"/>
    <property type="match status" value="1"/>
</dbReference>
<dbReference type="Gene3D" id="3.20.20.70">
    <property type="entry name" value="Aldolase class I"/>
    <property type="match status" value="1"/>
</dbReference>
<comment type="cofactor">
    <cofactor evidence="1">
        <name>[4Fe-4S] cluster</name>
        <dbReference type="ChEBI" id="CHEBI:49883"/>
    </cofactor>
</comment>